<dbReference type="RefSeq" id="WP_073205329.1">
    <property type="nucleotide sequence ID" value="NZ_FRCL01000002.1"/>
</dbReference>
<dbReference type="OrthoDB" id="1363765at2"/>
<name>A0A1M7FNE6_9FLAO</name>
<dbReference type="Proteomes" id="UP000184092">
    <property type="component" value="Unassembled WGS sequence"/>
</dbReference>
<evidence type="ECO:0000313" key="2">
    <source>
        <dbReference type="Proteomes" id="UP000184092"/>
    </source>
</evidence>
<gene>
    <name evidence="1" type="ORF">SAMN05216269_102202</name>
</gene>
<organism evidence="1 2">
    <name type="scientific">Flavobacterium xinjiangense</name>
    <dbReference type="NCBI Taxonomy" id="178356"/>
    <lineage>
        <taxon>Bacteria</taxon>
        <taxon>Pseudomonadati</taxon>
        <taxon>Bacteroidota</taxon>
        <taxon>Flavobacteriia</taxon>
        <taxon>Flavobacteriales</taxon>
        <taxon>Flavobacteriaceae</taxon>
        <taxon>Flavobacterium</taxon>
    </lineage>
</organism>
<reference evidence="2" key="1">
    <citation type="submission" date="2016-11" db="EMBL/GenBank/DDBJ databases">
        <authorList>
            <person name="Varghese N."/>
            <person name="Submissions S."/>
        </authorList>
    </citation>
    <scope>NUCLEOTIDE SEQUENCE [LARGE SCALE GENOMIC DNA]</scope>
    <source>
        <strain evidence="2">CGMCC 1.2749</strain>
    </source>
</reference>
<keyword evidence="2" id="KW-1185">Reference proteome</keyword>
<dbReference type="AlphaFoldDB" id="A0A1M7FNE6"/>
<proteinExistence type="predicted"/>
<evidence type="ECO:0000313" key="1">
    <source>
        <dbReference type="EMBL" id="SHM05177.1"/>
    </source>
</evidence>
<accession>A0A1M7FNE6</accession>
<dbReference type="STRING" id="178356.SAMN05216269_102202"/>
<protein>
    <submittedName>
        <fullName evidence="1">Uncharacterized protein</fullName>
    </submittedName>
</protein>
<dbReference type="EMBL" id="FRCL01000002">
    <property type="protein sequence ID" value="SHM05177.1"/>
    <property type="molecule type" value="Genomic_DNA"/>
</dbReference>
<sequence length="147" mass="17300">MEATGKNKTPDFYRHVYRICNKVKSYTTYELAELPKGLNFLSDFLRIEPYQGKSQTKGVSICSRLRTTSNWTTSKDVTGLRPTDIKGVYYGDRLRNDIKTLLIFRFMEKKNGLFGESEIRLNIDVYPHYYPRHKEILQNIINTYKTN</sequence>